<organism evidence="3">
    <name type="scientific">marine sediment metagenome</name>
    <dbReference type="NCBI Taxonomy" id="412755"/>
    <lineage>
        <taxon>unclassified sequences</taxon>
        <taxon>metagenomes</taxon>
        <taxon>ecological metagenomes</taxon>
    </lineage>
</organism>
<evidence type="ECO:0000256" key="2">
    <source>
        <dbReference type="SAM" id="MobiDB-lite"/>
    </source>
</evidence>
<evidence type="ECO:0000313" key="3">
    <source>
        <dbReference type="EMBL" id="KKM77557.1"/>
    </source>
</evidence>
<reference evidence="3" key="1">
    <citation type="journal article" date="2015" name="Nature">
        <title>Complex archaea that bridge the gap between prokaryotes and eukaryotes.</title>
        <authorList>
            <person name="Spang A."/>
            <person name="Saw J.H."/>
            <person name="Jorgensen S.L."/>
            <person name="Zaremba-Niedzwiedzka K."/>
            <person name="Martijn J."/>
            <person name="Lind A.E."/>
            <person name="van Eijk R."/>
            <person name="Schleper C."/>
            <person name="Guy L."/>
            <person name="Ettema T.J."/>
        </authorList>
    </citation>
    <scope>NUCLEOTIDE SEQUENCE</scope>
</reference>
<name>A0A0F9N7Y4_9ZZZZ</name>
<feature type="region of interest" description="Disordered" evidence="2">
    <location>
        <begin position="61"/>
        <end position="80"/>
    </location>
</feature>
<comment type="caution">
    <text evidence="3">The sequence shown here is derived from an EMBL/GenBank/DDBJ whole genome shotgun (WGS) entry which is preliminary data.</text>
</comment>
<keyword evidence="1" id="KW-0175">Coiled coil</keyword>
<feature type="coiled-coil region" evidence="1">
    <location>
        <begin position="94"/>
        <end position="121"/>
    </location>
</feature>
<dbReference type="EMBL" id="LAZR01008624">
    <property type="protein sequence ID" value="KKM77557.1"/>
    <property type="molecule type" value="Genomic_DNA"/>
</dbReference>
<evidence type="ECO:0000256" key="1">
    <source>
        <dbReference type="SAM" id="Coils"/>
    </source>
</evidence>
<dbReference type="AlphaFoldDB" id="A0A0F9N7Y4"/>
<protein>
    <submittedName>
        <fullName evidence="3">Uncharacterized protein</fullName>
    </submittedName>
</protein>
<accession>A0A0F9N7Y4</accession>
<gene>
    <name evidence="3" type="ORF">LCGC14_1368760</name>
</gene>
<proteinExistence type="predicted"/>
<sequence length="175" mass="19031">MNDDTTKPPSQDSTVLTADTNCTCGGCGTGTTCIADYTGIKLNAQGSVYAYAAPGVLPDGTGGPTWPWPPTETTDTTVTPDDKKLRSTLQDEIIKDLLERVQRLETIAEKLKEQNLDLRGSLDALVDIMDKDEPEQQSISWDDIISHVTSTVEDKNVGNIIAVINRILNTVHDEK</sequence>